<feature type="chain" id="PRO_5043521580" evidence="2">
    <location>
        <begin position="30"/>
        <end position="145"/>
    </location>
</feature>
<sequence>MKKLTLKAKLSALTMVIGLGTLMAPAASAYTVYTLANNYYAIVCTDGQIFSYSGGPSGIGIVAPSLCEGHGGLAGGNGGGPTPVKATAELERTAKSCVGGKKIDANTTQCKTRIRVNRIEMKSSASSPEVVSPRDAASGLPTGKR</sequence>
<dbReference type="EMBL" id="JAUOPB010000009">
    <property type="protein sequence ID" value="MDO6423373.1"/>
    <property type="molecule type" value="Genomic_DNA"/>
</dbReference>
<organism evidence="3 4">
    <name type="scientific">Saccharophagus degradans</name>
    <dbReference type="NCBI Taxonomy" id="86304"/>
    <lineage>
        <taxon>Bacteria</taxon>
        <taxon>Pseudomonadati</taxon>
        <taxon>Pseudomonadota</taxon>
        <taxon>Gammaproteobacteria</taxon>
        <taxon>Cellvibrionales</taxon>
        <taxon>Cellvibrionaceae</taxon>
        <taxon>Saccharophagus</taxon>
    </lineage>
</organism>
<evidence type="ECO:0000256" key="1">
    <source>
        <dbReference type="SAM" id="MobiDB-lite"/>
    </source>
</evidence>
<keyword evidence="2" id="KW-0732">Signal</keyword>
<dbReference type="AlphaFoldDB" id="A0AAW7XA18"/>
<name>A0AAW7XA18_9GAMM</name>
<comment type="caution">
    <text evidence="3">The sequence shown here is derived from an EMBL/GenBank/DDBJ whole genome shotgun (WGS) entry which is preliminary data.</text>
</comment>
<feature type="signal peptide" evidence="2">
    <location>
        <begin position="1"/>
        <end position="29"/>
    </location>
</feature>
<evidence type="ECO:0000313" key="3">
    <source>
        <dbReference type="EMBL" id="MDO6423373.1"/>
    </source>
</evidence>
<evidence type="ECO:0000313" key="4">
    <source>
        <dbReference type="Proteomes" id="UP001169760"/>
    </source>
</evidence>
<feature type="region of interest" description="Disordered" evidence="1">
    <location>
        <begin position="121"/>
        <end position="145"/>
    </location>
</feature>
<dbReference type="Proteomes" id="UP001169760">
    <property type="component" value="Unassembled WGS sequence"/>
</dbReference>
<dbReference type="RefSeq" id="WP_303493062.1">
    <property type="nucleotide sequence ID" value="NZ_JAUOPB010000009.1"/>
</dbReference>
<protein>
    <submittedName>
        <fullName evidence="3">Uncharacterized protein</fullName>
    </submittedName>
</protein>
<evidence type="ECO:0000256" key="2">
    <source>
        <dbReference type="SAM" id="SignalP"/>
    </source>
</evidence>
<reference evidence="3" key="1">
    <citation type="submission" date="2023-07" db="EMBL/GenBank/DDBJ databases">
        <title>Genome content predicts the carbon catabolic preferences of heterotrophic bacteria.</title>
        <authorList>
            <person name="Gralka M."/>
        </authorList>
    </citation>
    <scope>NUCLEOTIDE SEQUENCE</scope>
    <source>
        <strain evidence="3">I3M17_2</strain>
    </source>
</reference>
<gene>
    <name evidence="3" type="ORF">Q4521_12910</name>
</gene>
<accession>A0AAW7XA18</accession>
<proteinExistence type="predicted"/>